<accession>A0A2T7EE73</accession>
<dbReference type="InterPro" id="IPR041118">
    <property type="entry name" value="Rx_N"/>
</dbReference>
<dbReference type="PANTHER" id="PTHR19338">
    <property type="entry name" value="TRANSLOCASE OF INNER MITOCHONDRIAL MEMBRANE 13 HOMOLOG"/>
    <property type="match status" value="1"/>
</dbReference>
<dbReference type="Gene3D" id="1.20.5.4130">
    <property type="match status" value="1"/>
</dbReference>
<keyword evidence="4" id="KW-0547">Nucleotide-binding</keyword>
<dbReference type="CDD" id="cd14798">
    <property type="entry name" value="RX-CC_like"/>
    <property type="match status" value="1"/>
</dbReference>
<name>A0A2T7EE73_9POAL</name>
<keyword evidence="5" id="KW-0611">Plant defense</keyword>
<evidence type="ECO:0000313" key="8">
    <source>
        <dbReference type="Proteomes" id="UP000244336"/>
    </source>
</evidence>
<dbReference type="OrthoDB" id="658304at2759"/>
<gene>
    <name evidence="7" type="ORF">GQ55_3G282000</name>
</gene>
<evidence type="ECO:0000256" key="2">
    <source>
        <dbReference type="ARBA" id="ARBA00022614"/>
    </source>
</evidence>
<dbReference type="AlphaFoldDB" id="A0A2T7EE73"/>
<dbReference type="PANTHER" id="PTHR19338:SF61">
    <property type="entry name" value="NB-ARC DOMAIN-CONTAINING PROTEIN"/>
    <property type="match status" value="1"/>
</dbReference>
<comment type="similarity">
    <text evidence="1">Belongs to the disease resistance NB-LRR family.</text>
</comment>
<sequence length="145" mass="15842">MAGSAVSAAASSLGRVAGQEVSFLCGVHDEVEFLKEELRSLQTFLSTAAEARRGSGGESAAEDSVRRIRDVAYEAENIIEAADYRTKRNSKCKGLIGAMTRYARKPSYLVALHRLGKDILRVRRIQEIKSSREILNLTPSMLLGA</sequence>
<dbReference type="Gramene" id="PUZ66128">
    <property type="protein sequence ID" value="PUZ66128"/>
    <property type="gene ID" value="GQ55_3G282000"/>
</dbReference>
<evidence type="ECO:0000313" key="7">
    <source>
        <dbReference type="EMBL" id="PUZ66128.1"/>
    </source>
</evidence>
<evidence type="ECO:0000256" key="1">
    <source>
        <dbReference type="ARBA" id="ARBA00008894"/>
    </source>
</evidence>
<reference evidence="7 8" key="1">
    <citation type="submission" date="2018-04" db="EMBL/GenBank/DDBJ databases">
        <title>WGS assembly of Panicum hallii var. hallii HAL2.</title>
        <authorList>
            <person name="Lovell J."/>
            <person name="Jenkins J."/>
            <person name="Lowry D."/>
            <person name="Mamidi S."/>
            <person name="Sreedasyam A."/>
            <person name="Weng X."/>
            <person name="Barry K."/>
            <person name="Bonette J."/>
            <person name="Campitelli B."/>
            <person name="Daum C."/>
            <person name="Gordon S."/>
            <person name="Gould B."/>
            <person name="Lipzen A."/>
            <person name="MacQueen A."/>
            <person name="Palacio-Mejia J."/>
            <person name="Plott C."/>
            <person name="Shakirov E."/>
            <person name="Shu S."/>
            <person name="Yoshinaga Y."/>
            <person name="Zane M."/>
            <person name="Rokhsar D."/>
            <person name="Grimwood J."/>
            <person name="Schmutz J."/>
            <person name="Juenger T."/>
        </authorList>
    </citation>
    <scope>NUCLEOTIDE SEQUENCE [LARGE SCALE GENOMIC DNA]</scope>
    <source>
        <strain evidence="8">cv. HAL2</strain>
    </source>
</reference>
<dbReference type="Pfam" id="PF18052">
    <property type="entry name" value="Rx_N"/>
    <property type="match status" value="1"/>
</dbReference>
<keyword evidence="2" id="KW-0433">Leucine-rich repeat</keyword>
<evidence type="ECO:0000256" key="5">
    <source>
        <dbReference type="ARBA" id="ARBA00022821"/>
    </source>
</evidence>
<organism evidence="7 8">
    <name type="scientific">Panicum hallii var. hallii</name>
    <dbReference type="NCBI Taxonomy" id="1504633"/>
    <lineage>
        <taxon>Eukaryota</taxon>
        <taxon>Viridiplantae</taxon>
        <taxon>Streptophyta</taxon>
        <taxon>Embryophyta</taxon>
        <taxon>Tracheophyta</taxon>
        <taxon>Spermatophyta</taxon>
        <taxon>Magnoliopsida</taxon>
        <taxon>Liliopsida</taxon>
        <taxon>Poales</taxon>
        <taxon>Poaceae</taxon>
        <taxon>PACMAD clade</taxon>
        <taxon>Panicoideae</taxon>
        <taxon>Panicodae</taxon>
        <taxon>Paniceae</taxon>
        <taxon>Panicinae</taxon>
        <taxon>Panicum</taxon>
        <taxon>Panicum sect. Panicum</taxon>
    </lineage>
</organism>
<keyword evidence="3" id="KW-0677">Repeat</keyword>
<evidence type="ECO:0000256" key="3">
    <source>
        <dbReference type="ARBA" id="ARBA00022737"/>
    </source>
</evidence>
<evidence type="ECO:0000256" key="4">
    <source>
        <dbReference type="ARBA" id="ARBA00022741"/>
    </source>
</evidence>
<dbReference type="STRING" id="1504633.A0A2T7EE73"/>
<proteinExistence type="inferred from homology"/>
<dbReference type="GO" id="GO:0000166">
    <property type="term" value="F:nucleotide binding"/>
    <property type="evidence" value="ECO:0007669"/>
    <property type="project" value="UniProtKB-KW"/>
</dbReference>
<dbReference type="EMBL" id="CM009751">
    <property type="protein sequence ID" value="PUZ66128.1"/>
    <property type="molecule type" value="Genomic_DNA"/>
</dbReference>
<evidence type="ECO:0000259" key="6">
    <source>
        <dbReference type="Pfam" id="PF18052"/>
    </source>
</evidence>
<dbReference type="InterPro" id="IPR038005">
    <property type="entry name" value="RX-like_CC"/>
</dbReference>
<dbReference type="Proteomes" id="UP000244336">
    <property type="component" value="Chromosome 3"/>
</dbReference>
<dbReference type="GO" id="GO:0006952">
    <property type="term" value="P:defense response"/>
    <property type="evidence" value="ECO:0007669"/>
    <property type="project" value="UniProtKB-KW"/>
</dbReference>
<protein>
    <recommendedName>
        <fullName evidence="6">Disease resistance N-terminal domain-containing protein</fullName>
    </recommendedName>
</protein>
<feature type="domain" description="Disease resistance N-terminal" evidence="6">
    <location>
        <begin position="5"/>
        <end position="93"/>
    </location>
</feature>
<keyword evidence="8" id="KW-1185">Reference proteome</keyword>